<keyword evidence="3" id="KW-0482">Metalloprotease</keyword>
<evidence type="ECO:0000313" key="4">
    <source>
        <dbReference type="Proteomes" id="UP001589793"/>
    </source>
</evidence>
<dbReference type="GO" id="GO:0008237">
    <property type="term" value="F:metallopeptidase activity"/>
    <property type="evidence" value="ECO:0007669"/>
    <property type="project" value="UniProtKB-KW"/>
</dbReference>
<keyword evidence="3" id="KW-0645">Protease</keyword>
<name>A0ABV6RAW1_9MICO</name>
<keyword evidence="4" id="KW-1185">Reference proteome</keyword>
<dbReference type="RefSeq" id="WP_376980049.1">
    <property type="nucleotide sequence ID" value="NZ_JBHLSV010000009.1"/>
</dbReference>
<feature type="transmembrane region" description="Helical" evidence="2">
    <location>
        <begin position="162"/>
        <end position="184"/>
    </location>
</feature>
<accession>A0ABV6RAW1</accession>
<dbReference type="PANTHER" id="PTHR36844">
    <property type="entry name" value="PROTEASE PRSW"/>
    <property type="match status" value="1"/>
</dbReference>
<dbReference type="PANTHER" id="PTHR36844:SF1">
    <property type="entry name" value="PROTEASE PRSW"/>
    <property type="match status" value="1"/>
</dbReference>
<dbReference type="Proteomes" id="UP001589793">
    <property type="component" value="Unassembled WGS sequence"/>
</dbReference>
<protein>
    <submittedName>
        <fullName evidence="3">PrsW family intramembrane metalloprotease</fullName>
    </submittedName>
</protein>
<feature type="transmembrane region" description="Helical" evidence="2">
    <location>
        <begin position="309"/>
        <end position="329"/>
    </location>
</feature>
<keyword evidence="2" id="KW-1133">Transmembrane helix</keyword>
<organism evidence="3 4">
    <name type="scientific">Brachybacterium hainanense</name>
    <dbReference type="NCBI Taxonomy" id="1541174"/>
    <lineage>
        <taxon>Bacteria</taxon>
        <taxon>Bacillati</taxon>
        <taxon>Actinomycetota</taxon>
        <taxon>Actinomycetes</taxon>
        <taxon>Micrococcales</taxon>
        <taxon>Dermabacteraceae</taxon>
        <taxon>Brachybacterium</taxon>
    </lineage>
</organism>
<evidence type="ECO:0000256" key="2">
    <source>
        <dbReference type="SAM" id="Phobius"/>
    </source>
</evidence>
<feature type="transmembrane region" description="Helical" evidence="2">
    <location>
        <begin position="100"/>
        <end position="121"/>
    </location>
</feature>
<gene>
    <name evidence="3" type="ORF">ACFFF6_09125</name>
</gene>
<keyword evidence="3" id="KW-0378">Hydrolase</keyword>
<evidence type="ECO:0000313" key="3">
    <source>
        <dbReference type="EMBL" id="MFC0674115.1"/>
    </source>
</evidence>
<feature type="transmembrane region" description="Helical" evidence="2">
    <location>
        <begin position="242"/>
        <end position="262"/>
    </location>
</feature>
<dbReference type="Pfam" id="PF13367">
    <property type="entry name" value="PrsW-protease"/>
    <property type="match status" value="1"/>
</dbReference>
<feature type="region of interest" description="Disordered" evidence="1">
    <location>
        <begin position="1"/>
        <end position="32"/>
    </location>
</feature>
<keyword evidence="2" id="KW-0472">Membrane</keyword>
<dbReference type="InterPro" id="IPR026898">
    <property type="entry name" value="PrsW"/>
</dbReference>
<feature type="transmembrane region" description="Helical" evidence="2">
    <location>
        <begin position="133"/>
        <end position="156"/>
    </location>
</feature>
<feature type="compositionally biased region" description="Pro residues" evidence="1">
    <location>
        <begin position="1"/>
        <end position="21"/>
    </location>
</feature>
<feature type="transmembrane region" description="Helical" evidence="2">
    <location>
        <begin position="335"/>
        <end position="365"/>
    </location>
</feature>
<reference evidence="3 4" key="1">
    <citation type="submission" date="2024-09" db="EMBL/GenBank/DDBJ databases">
        <authorList>
            <person name="Sun Q."/>
            <person name="Mori K."/>
        </authorList>
    </citation>
    <scope>NUCLEOTIDE SEQUENCE [LARGE SCALE GENOMIC DNA]</scope>
    <source>
        <strain evidence="3 4">CICC 10874</strain>
    </source>
</reference>
<proteinExistence type="predicted"/>
<comment type="caution">
    <text evidence="3">The sequence shown here is derived from an EMBL/GenBank/DDBJ whole genome shotgun (WGS) entry which is preliminary data.</text>
</comment>
<evidence type="ECO:0000256" key="1">
    <source>
        <dbReference type="SAM" id="MobiDB-lite"/>
    </source>
</evidence>
<keyword evidence="2" id="KW-0812">Transmembrane</keyword>
<dbReference type="EMBL" id="JBHLSV010000009">
    <property type="protein sequence ID" value="MFC0674115.1"/>
    <property type="molecule type" value="Genomic_DNA"/>
</dbReference>
<feature type="transmembrane region" description="Helical" evidence="2">
    <location>
        <begin position="282"/>
        <end position="302"/>
    </location>
</feature>
<sequence>MSLPPGPPPQQGQPRPRPGAAPHPQGAPGFQSTPQYVDYGLPRLYDTSVRPAGGLTAARFAPAPLHAPQQAQPQSAWATQTRQVQQLSRSAPSYVPVSQVLIWVVAALLGMALLVVLAYFFIEYALTTTSNPLWWLGYAILASGSLLVIAGVILLADRWDPQPIGLLLSAVLWGAAIAVGISYVVNTAVSLLAYVISGSEGFASVVGAVVSAPITEETSKGLGLVLLFLIARRYFNGPLDGLLYGALIGGGFAFTENILYYGNALDSGGVTGLVVNGFIRGVIGIFGHAVYTSLTGVIMGLVARKWGTLPGVLVFLVATWPGIALHALWNGSSFLFPSFAGLVVMLLVEMALSFVWLVLIGVLVWDEARLTRVRLGDYANRGWLTHEEVTMLATWSGRREGRRWARQIGALPVMKKFIRDSADLASVRQRLMADGANPKAVEHERQLLGKLTANRAQLLGASGGA</sequence>